<evidence type="ECO:0000313" key="2">
    <source>
        <dbReference type="EMBL" id="KAG6968873.1"/>
    </source>
</evidence>
<accession>A0A8J5M6F8</accession>
<dbReference type="Proteomes" id="UP000709295">
    <property type="component" value="Unassembled WGS sequence"/>
</dbReference>
<dbReference type="AlphaFoldDB" id="A0A8J5M6F8"/>
<evidence type="ECO:0000256" key="1">
    <source>
        <dbReference type="SAM" id="Coils"/>
    </source>
</evidence>
<gene>
    <name evidence="2" type="ORF">JG688_00005582</name>
</gene>
<feature type="coiled-coil region" evidence="1">
    <location>
        <begin position="398"/>
        <end position="425"/>
    </location>
</feature>
<reference evidence="2" key="1">
    <citation type="submission" date="2021-01" db="EMBL/GenBank/DDBJ databases">
        <title>Phytophthora aleatoria, a newly-described species from Pinus radiata is distinct from Phytophthora cactorum isolates based on comparative genomics.</title>
        <authorList>
            <person name="Mcdougal R."/>
            <person name="Panda P."/>
            <person name="Williams N."/>
            <person name="Studholme D.J."/>
        </authorList>
    </citation>
    <scope>NUCLEOTIDE SEQUENCE</scope>
    <source>
        <strain evidence="2">NZFS 4037</strain>
    </source>
</reference>
<organism evidence="2 3">
    <name type="scientific">Phytophthora aleatoria</name>
    <dbReference type="NCBI Taxonomy" id="2496075"/>
    <lineage>
        <taxon>Eukaryota</taxon>
        <taxon>Sar</taxon>
        <taxon>Stramenopiles</taxon>
        <taxon>Oomycota</taxon>
        <taxon>Peronosporomycetes</taxon>
        <taxon>Peronosporales</taxon>
        <taxon>Peronosporaceae</taxon>
        <taxon>Phytophthora</taxon>
    </lineage>
</organism>
<proteinExistence type="predicted"/>
<protein>
    <submittedName>
        <fullName evidence="2">Uncharacterized protein</fullName>
    </submittedName>
</protein>
<name>A0A8J5M6F8_9STRA</name>
<comment type="caution">
    <text evidence="2">The sequence shown here is derived from an EMBL/GenBank/DDBJ whole genome shotgun (WGS) entry which is preliminary data.</text>
</comment>
<evidence type="ECO:0000313" key="3">
    <source>
        <dbReference type="Proteomes" id="UP000709295"/>
    </source>
</evidence>
<dbReference type="EMBL" id="JAENGY010000225">
    <property type="protein sequence ID" value="KAG6968873.1"/>
    <property type="molecule type" value="Genomic_DNA"/>
</dbReference>
<sequence length="432" mass="49244">MSFALNVTVPTAHDDVRYFDNSWRHIGVDLRTQRWKNVVSIDRMLRDHHPHEVLTHVEQNTNWCAKTFTLALKVERIIFEAAASRESYLDEHTLRARVAQVSRRLIDLRKRKNMIKLGIRPPRQFMETKRHQHTLWARVVIYHERSQPKLKTLSISSLLRLFHLKAFTKGRGGCLDLDAAPCHDAAFIELQPLFRLPTQELDEKPPRILLLWRLTLCLTFVEEEGGGGCQFPGLVSFATFHFAPSASSALKSLQVEMTTGPPTFPGICAVDNQQQVKQELGAFFFVVDPTVPTQPGGSFQRGVNGMFGVPVGANFGPNAYSTSSNYSANWRENDGMVQGLRTRNVVLIEQMLSNHAPHDVLTQVPENIDWHSKTFQVAVKIERLMFNTATSREDYLNESTLRTRVQNLSRNLIQLRKRKNMISENFAALSMS</sequence>
<keyword evidence="1" id="KW-0175">Coiled coil</keyword>
<keyword evidence="3" id="KW-1185">Reference proteome</keyword>